<dbReference type="GO" id="GO:0000931">
    <property type="term" value="C:gamma-tubulin ring complex"/>
    <property type="evidence" value="ECO:0007669"/>
    <property type="project" value="InterPro"/>
</dbReference>
<dbReference type="STRING" id="53468.A0A0R3UEJ2"/>
<name>A0A0R3UEJ2_MESCO</name>
<dbReference type="GO" id="GO:0090307">
    <property type="term" value="P:mitotic spindle assembly"/>
    <property type="evidence" value="ECO:0007669"/>
    <property type="project" value="TreeGrafter"/>
</dbReference>
<evidence type="ECO:0000256" key="1">
    <source>
        <dbReference type="ARBA" id="ARBA00004267"/>
    </source>
</evidence>
<dbReference type="EMBL" id="UXSR01005194">
    <property type="protein sequence ID" value="VDD79425.1"/>
    <property type="molecule type" value="Genomic_DNA"/>
</dbReference>
<comment type="subcellular location">
    <subcellularLocation>
        <location evidence="1">Cytoplasm</location>
        <location evidence="1">Cytoskeleton</location>
        <location evidence="1">Microtubule organizing center</location>
    </subcellularLocation>
</comment>
<sequence>MGDFEELAMNAEAFGLLQEISALLNTGLNNEELLMCFKMLESGVDPTALALLVKQLKRDANAVRLENENTSVPSTKNP</sequence>
<dbReference type="GO" id="GO:0031021">
    <property type="term" value="C:interphase microtubule organizing center"/>
    <property type="evidence" value="ECO:0007669"/>
    <property type="project" value="TreeGrafter"/>
</dbReference>
<reference evidence="7" key="1">
    <citation type="submission" date="2017-02" db="UniProtKB">
        <authorList>
            <consortium name="WormBaseParasite"/>
        </authorList>
    </citation>
    <scope>IDENTIFICATION</scope>
</reference>
<evidence type="ECO:0000313" key="7">
    <source>
        <dbReference type="WBParaSite" id="MCOS_0000542701-mRNA-1"/>
    </source>
</evidence>
<dbReference type="OrthoDB" id="48571at2759"/>
<dbReference type="GO" id="GO:0005819">
    <property type="term" value="C:spindle"/>
    <property type="evidence" value="ECO:0007669"/>
    <property type="project" value="TreeGrafter"/>
</dbReference>
<keyword evidence="4" id="KW-0206">Cytoskeleton</keyword>
<dbReference type="Pfam" id="PF12554">
    <property type="entry name" value="MOZART1"/>
    <property type="match status" value="1"/>
</dbReference>
<comment type="similarity">
    <text evidence="2">Belongs to the MOZART1 family.</text>
</comment>
<dbReference type="AlphaFoldDB" id="A0A0R3UEJ2"/>
<evidence type="ECO:0000256" key="3">
    <source>
        <dbReference type="ARBA" id="ARBA00022490"/>
    </source>
</evidence>
<protein>
    <submittedName>
        <fullName evidence="7">Mitotic-spindle organizing protein associated with a ring of gamma-tubulin 1</fullName>
    </submittedName>
</protein>
<gene>
    <name evidence="5" type="ORF">MCOS_LOCUS5428</name>
</gene>
<organism evidence="7">
    <name type="scientific">Mesocestoides corti</name>
    <name type="common">Flatworm</name>
    <dbReference type="NCBI Taxonomy" id="53468"/>
    <lineage>
        <taxon>Eukaryota</taxon>
        <taxon>Metazoa</taxon>
        <taxon>Spiralia</taxon>
        <taxon>Lophotrochozoa</taxon>
        <taxon>Platyhelminthes</taxon>
        <taxon>Cestoda</taxon>
        <taxon>Eucestoda</taxon>
        <taxon>Cyclophyllidea</taxon>
        <taxon>Mesocestoididae</taxon>
        <taxon>Mesocestoides</taxon>
    </lineage>
</organism>
<proteinExistence type="inferred from homology"/>
<dbReference type="Proteomes" id="UP000267029">
    <property type="component" value="Unassembled WGS sequence"/>
</dbReference>
<accession>A0A0R3UEJ2</accession>
<evidence type="ECO:0000313" key="5">
    <source>
        <dbReference type="EMBL" id="VDD79425.1"/>
    </source>
</evidence>
<keyword evidence="3" id="KW-0963">Cytoplasm</keyword>
<evidence type="ECO:0000313" key="6">
    <source>
        <dbReference type="Proteomes" id="UP000267029"/>
    </source>
</evidence>
<dbReference type="InterPro" id="IPR022214">
    <property type="entry name" value="MZT1"/>
</dbReference>
<reference evidence="5 6" key="2">
    <citation type="submission" date="2018-10" db="EMBL/GenBank/DDBJ databases">
        <authorList>
            <consortium name="Pathogen Informatics"/>
        </authorList>
    </citation>
    <scope>NUCLEOTIDE SEQUENCE [LARGE SCALE GENOMIC DNA]</scope>
</reference>
<dbReference type="PANTHER" id="PTHR28520">
    <property type="entry name" value="MITOTIC-SPINDLE ORGANIZING PROTEIN 1"/>
    <property type="match status" value="1"/>
</dbReference>
<dbReference type="WBParaSite" id="MCOS_0000542701-mRNA-1">
    <property type="protein sequence ID" value="MCOS_0000542701-mRNA-1"/>
    <property type="gene ID" value="MCOS_0000542701"/>
</dbReference>
<dbReference type="GO" id="GO:0051415">
    <property type="term" value="P:microtubule nucleation by interphase microtubule organizing center"/>
    <property type="evidence" value="ECO:0007669"/>
    <property type="project" value="TreeGrafter"/>
</dbReference>
<keyword evidence="6" id="KW-1185">Reference proteome</keyword>
<evidence type="ECO:0000256" key="2">
    <source>
        <dbReference type="ARBA" id="ARBA00011015"/>
    </source>
</evidence>
<dbReference type="GO" id="GO:0033566">
    <property type="term" value="P:gamma-tubulin complex localization"/>
    <property type="evidence" value="ECO:0007669"/>
    <property type="project" value="InterPro"/>
</dbReference>
<dbReference type="PANTHER" id="PTHR28520:SF2">
    <property type="entry name" value="MITOTIC-SPINDLE ORGANIZING PROTEIN 1"/>
    <property type="match status" value="1"/>
</dbReference>
<evidence type="ECO:0000256" key="4">
    <source>
        <dbReference type="ARBA" id="ARBA00023212"/>
    </source>
</evidence>